<dbReference type="RefSeq" id="WP_170866579.1">
    <property type="nucleotide sequence ID" value="NZ_FRAC01000007.1"/>
</dbReference>
<accession>A0A1M6ME73</accession>
<protein>
    <submittedName>
        <fullName evidence="1">Uncharacterized protein</fullName>
    </submittedName>
</protein>
<name>A0A1M6ME73_9FIRM</name>
<organism evidence="1 2">
    <name type="scientific">Anaerocolumna jejuensis DSM 15929</name>
    <dbReference type="NCBI Taxonomy" id="1121322"/>
    <lineage>
        <taxon>Bacteria</taxon>
        <taxon>Bacillati</taxon>
        <taxon>Bacillota</taxon>
        <taxon>Clostridia</taxon>
        <taxon>Lachnospirales</taxon>
        <taxon>Lachnospiraceae</taxon>
        <taxon>Anaerocolumna</taxon>
    </lineage>
</organism>
<keyword evidence="2" id="KW-1185">Reference proteome</keyword>
<sequence length="48" mass="5505">MMYGKLNSDRICRVIEQILKAREGNVEVSVSLIPREESKGRKQQDKTA</sequence>
<evidence type="ECO:0000313" key="2">
    <source>
        <dbReference type="Proteomes" id="UP000184386"/>
    </source>
</evidence>
<proteinExistence type="predicted"/>
<evidence type="ECO:0000313" key="1">
    <source>
        <dbReference type="EMBL" id="SHJ81666.1"/>
    </source>
</evidence>
<gene>
    <name evidence="1" type="ORF">SAMN02745136_00966</name>
</gene>
<dbReference type="AlphaFoldDB" id="A0A1M6ME73"/>
<dbReference type="EMBL" id="FRAC01000007">
    <property type="protein sequence ID" value="SHJ81666.1"/>
    <property type="molecule type" value="Genomic_DNA"/>
</dbReference>
<dbReference type="Proteomes" id="UP000184386">
    <property type="component" value="Unassembled WGS sequence"/>
</dbReference>
<reference evidence="1 2" key="1">
    <citation type="submission" date="2016-11" db="EMBL/GenBank/DDBJ databases">
        <authorList>
            <person name="Jaros S."/>
            <person name="Januszkiewicz K."/>
            <person name="Wedrychowicz H."/>
        </authorList>
    </citation>
    <scope>NUCLEOTIDE SEQUENCE [LARGE SCALE GENOMIC DNA]</scope>
    <source>
        <strain evidence="1 2">DSM 15929</strain>
    </source>
</reference>